<evidence type="ECO:0000256" key="3">
    <source>
        <dbReference type="ARBA" id="ARBA00023274"/>
    </source>
</evidence>
<keyword evidence="2 5" id="KW-0689">Ribosomal protein</keyword>
<dbReference type="GO" id="GO:0003735">
    <property type="term" value="F:structural constituent of ribosome"/>
    <property type="evidence" value="ECO:0007669"/>
    <property type="project" value="InterPro"/>
</dbReference>
<proteinExistence type="inferred from homology"/>
<evidence type="ECO:0000256" key="4">
    <source>
        <dbReference type="ARBA" id="ARBA00035176"/>
    </source>
</evidence>
<dbReference type="InterPro" id="IPR038584">
    <property type="entry name" value="Ribosomal_bL33_sf"/>
</dbReference>
<comment type="caution">
    <text evidence="6">The sequence shown here is derived from an EMBL/GenBank/DDBJ whole genome shotgun (WGS) entry which is preliminary data.</text>
</comment>
<dbReference type="InterPro" id="IPR001705">
    <property type="entry name" value="Ribosomal_bL33"/>
</dbReference>
<dbReference type="GO" id="GO:0022625">
    <property type="term" value="C:cytosolic large ribosomal subunit"/>
    <property type="evidence" value="ECO:0007669"/>
    <property type="project" value="TreeGrafter"/>
</dbReference>
<gene>
    <name evidence="5 6" type="primary">rpmG</name>
    <name evidence="6" type="ORF">PFLU3_18840</name>
</gene>
<dbReference type="SUPFAM" id="SSF57829">
    <property type="entry name" value="Zn-binding ribosomal proteins"/>
    <property type="match status" value="1"/>
</dbReference>
<name>A0A0D0TJW8_PSEFL</name>
<comment type="similarity">
    <text evidence="1 5">Belongs to the bacterial ribosomal protein bL33 family.</text>
</comment>
<dbReference type="Pfam" id="PF00471">
    <property type="entry name" value="Ribosomal_L33"/>
    <property type="match status" value="1"/>
</dbReference>
<dbReference type="PANTHER" id="PTHR15238:SF1">
    <property type="entry name" value="LARGE RIBOSOMAL SUBUNIT PROTEIN BL33M"/>
    <property type="match status" value="1"/>
</dbReference>
<dbReference type="NCBIfam" id="TIGR01023">
    <property type="entry name" value="rpmG_bact"/>
    <property type="match status" value="1"/>
</dbReference>
<protein>
    <recommendedName>
        <fullName evidence="4 5">Large ribosomal subunit protein bL33</fullName>
    </recommendedName>
</protein>
<dbReference type="AlphaFoldDB" id="A0A0D0TJW8"/>
<evidence type="ECO:0000256" key="1">
    <source>
        <dbReference type="ARBA" id="ARBA00007596"/>
    </source>
</evidence>
<dbReference type="EMBL" id="JXCQ01000013">
    <property type="protein sequence ID" value="KIR22384.1"/>
    <property type="molecule type" value="Genomic_DNA"/>
</dbReference>
<keyword evidence="3 5" id="KW-0687">Ribonucleoprotein</keyword>
<dbReference type="Proteomes" id="UP000032210">
    <property type="component" value="Unassembled WGS sequence"/>
</dbReference>
<dbReference type="GO" id="GO:0006412">
    <property type="term" value="P:translation"/>
    <property type="evidence" value="ECO:0007669"/>
    <property type="project" value="UniProtKB-UniRule"/>
</dbReference>
<evidence type="ECO:0000256" key="2">
    <source>
        <dbReference type="ARBA" id="ARBA00022980"/>
    </source>
</evidence>
<accession>A0A0D0TJW8</accession>
<evidence type="ECO:0000256" key="5">
    <source>
        <dbReference type="HAMAP-Rule" id="MF_00294"/>
    </source>
</evidence>
<organism evidence="6 7">
    <name type="scientific">Pseudomonas fluorescens</name>
    <dbReference type="NCBI Taxonomy" id="294"/>
    <lineage>
        <taxon>Bacteria</taxon>
        <taxon>Pseudomonadati</taxon>
        <taxon>Pseudomonadota</taxon>
        <taxon>Gammaproteobacteria</taxon>
        <taxon>Pseudomonadales</taxon>
        <taxon>Pseudomonadaceae</taxon>
        <taxon>Pseudomonas</taxon>
    </lineage>
</organism>
<reference evidence="6 7" key="1">
    <citation type="submission" date="2015-01" db="EMBL/GenBank/DDBJ databases">
        <title>Genome sequence of the beneficial rhizobacterium Pseudomonas fluorescens 2-79.</title>
        <authorList>
            <person name="Thuermer A."/>
            <person name="Daniel R."/>
        </authorList>
    </citation>
    <scope>NUCLEOTIDE SEQUENCE [LARGE SCALE GENOMIC DNA]</scope>
    <source>
        <strain evidence="6 7">2-79</strain>
    </source>
</reference>
<sequence>MREKIRMISSAGTGYFKTTTKNKRTTPDKLELKMFDPRIQKHVMFKEGKIK</sequence>
<evidence type="ECO:0000313" key="7">
    <source>
        <dbReference type="Proteomes" id="UP000032210"/>
    </source>
</evidence>
<dbReference type="PANTHER" id="PTHR15238">
    <property type="entry name" value="54S RIBOSOMAL PROTEIN L39, MITOCHONDRIAL"/>
    <property type="match status" value="1"/>
</dbReference>
<evidence type="ECO:0000313" key="6">
    <source>
        <dbReference type="EMBL" id="KIR22384.1"/>
    </source>
</evidence>
<dbReference type="RefSeq" id="WP_043048056.1">
    <property type="nucleotide sequence ID" value="NZ_JXCQ01000013.1"/>
</dbReference>
<dbReference type="InterPro" id="IPR011332">
    <property type="entry name" value="Ribosomal_zn-bd"/>
</dbReference>
<dbReference type="Gene3D" id="2.20.28.120">
    <property type="entry name" value="Ribosomal protein L33"/>
    <property type="match status" value="1"/>
</dbReference>
<dbReference type="NCBIfam" id="NF001860">
    <property type="entry name" value="PRK00595.1"/>
    <property type="match status" value="1"/>
</dbReference>
<dbReference type="HAMAP" id="MF_00294">
    <property type="entry name" value="Ribosomal_bL33"/>
    <property type="match status" value="1"/>
</dbReference>
<dbReference type="PATRIC" id="fig|294.125.peg.1934"/>